<feature type="transmembrane region" description="Helical" evidence="8">
    <location>
        <begin position="134"/>
        <end position="153"/>
    </location>
</feature>
<dbReference type="Pfam" id="PF02690">
    <property type="entry name" value="Na_Pi_cotrans"/>
    <property type="match status" value="2"/>
</dbReference>
<feature type="region of interest" description="Disordered" evidence="7">
    <location>
        <begin position="630"/>
        <end position="662"/>
    </location>
</feature>
<feature type="transmembrane region" description="Helical" evidence="8">
    <location>
        <begin position="173"/>
        <end position="194"/>
    </location>
</feature>
<keyword evidence="5 8" id="KW-1133">Transmembrane helix</keyword>
<evidence type="ECO:0000256" key="1">
    <source>
        <dbReference type="ARBA" id="ARBA00004651"/>
    </source>
</evidence>
<name>A0ABD3PFW8_9STRA</name>
<comment type="caution">
    <text evidence="9">The sequence shown here is derived from an EMBL/GenBank/DDBJ whole genome shotgun (WGS) entry which is preliminary data.</text>
</comment>
<dbReference type="GO" id="GO:0005436">
    <property type="term" value="F:sodium:phosphate symporter activity"/>
    <property type="evidence" value="ECO:0007669"/>
    <property type="project" value="UniProtKB-ARBA"/>
</dbReference>
<dbReference type="GO" id="GO:0005886">
    <property type="term" value="C:plasma membrane"/>
    <property type="evidence" value="ECO:0007669"/>
    <property type="project" value="UniProtKB-SubCell"/>
</dbReference>
<sequence length="662" mass="71593">WGQDSKDSTRSHSERHEDSTYRKTFAGLPDILKEMGQLVHLCRNVPNNFSVFSCAAQIRKISGRRHDVVDAYQLIAHKITCPMMKWMKGKNEAPGTVAAVNKDEAHGTDAAEDEDPLSWKDVARSCCVHTPREWARIGANVIGILFFLYWFIFSLELLSTGAKALTGCAAGGLFGSNTNPVASLIVGMLVTVLLQSSSTTTSIIVSLVGAGSVAVEPAIFMVMGANIGTSVTNTIVAMGQMGNGDDLERAFAGATVHDCFNFLSVLILFPIECATHMLARMTKAMTRDYMPDSGGGSGGGGIKVIIEPILNKLIISNSNIMKDVAAGKTCDEYYPTLCNPAGTHTYQACVKDGRVGLITCSKHTGLCPLFFMEGATQNDDVTSGGVSLLLGIIFLVICLGGLVKVLKSMLLGGSERIIKKATTINGYISMAIGCGITMAVQSSSVTTSVLTPIVGVGIVTVEQMYPLTLGANIGTTITSILAALVAETAAAMQVALAHLFFNLFGILIWYPIPFMRAVPIRMCKALGRATRWWRGFPFLYIAVVFFLMPLVLLGLSSLFISDSKALVTLGSLLTTFVVLFLAKFLWWWFKRDGNAITQANFKRRQYKKDIMTRIIDEWDPLVETVKNLNGEAGLNGEDGDDTKTPAKEVVEPTFHDEEDPSS</sequence>
<evidence type="ECO:0000256" key="6">
    <source>
        <dbReference type="ARBA" id="ARBA00023136"/>
    </source>
</evidence>
<evidence type="ECO:0000313" key="9">
    <source>
        <dbReference type="EMBL" id="KAL3786171.1"/>
    </source>
</evidence>
<evidence type="ECO:0000313" key="10">
    <source>
        <dbReference type="Proteomes" id="UP001530315"/>
    </source>
</evidence>
<feature type="transmembrane region" description="Helical" evidence="8">
    <location>
        <begin position="493"/>
        <end position="512"/>
    </location>
</feature>
<organism evidence="9 10">
    <name type="scientific">Stephanodiscus triporus</name>
    <dbReference type="NCBI Taxonomy" id="2934178"/>
    <lineage>
        <taxon>Eukaryota</taxon>
        <taxon>Sar</taxon>
        <taxon>Stramenopiles</taxon>
        <taxon>Ochrophyta</taxon>
        <taxon>Bacillariophyta</taxon>
        <taxon>Coscinodiscophyceae</taxon>
        <taxon>Thalassiosirophycidae</taxon>
        <taxon>Stephanodiscales</taxon>
        <taxon>Stephanodiscaceae</taxon>
        <taxon>Stephanodiscus</taxon>
    </lineage>
</organism>
<evidence type="ECO:0000256" key="7">
    <source>
        <dbReference type="SAM" id="MobiDB-lite"/>
    </source>
</evidence>
<feature type="non-terminal residue" evidence="9">
    <location>
        <position position="1"/>
    </location>
</feature>
<feature type="transmembrane region" description="Helical" evidence="8">
    <location>
        <begin position="385"/>
        <end position="403"/>
    </location>
</feature>
<protein>
    <submittedName>
        <fullName evidence="9">Uncharacterized protein</fullName>
    </submittedName>
</protein>
<keyword evidence="4 8" id="KW-0812">Transmembrane</keyword>
<keyword evidence="10" id="KW-1185">Reference proteome</keyword>
<dbReference type="NCBIfam" id="NF037997">
    <property type="entry name" value="Na_Pi_symport"/>
    <property type="match status" value="2"/>
</dbReference>
<feature type="transmembrane region" description="Helical" evidence="8">
    <location>
        <begin position="201"/>
        <end position="223"/>
    </location>
</feature>
<reference evidence="9 10" key="1">
    <citation type="submission" date="2024-10" db="EMBL/GenBank/DDBJ databases">
        <title>Updated reference genomes for cyclostephanoid diatoms.</title>
        <authorList>
            <person name="Roberts W.R."/>
            <person name="Alverson A.J."/>
        </authorList>
    </citation>
    <scope>NUCLEOTIDE SEQUENCE [LARGE SCALE GENOMIC DNA]</scope>
    <source>
        <strain evidence="9 10">AJA276-08</strain>
    </source>
</reference>
<proteinExistence type="inferred from homology"/>
<dbReference type="Proteomes" id="UP001530315">
    <property type="component" value="Unassembled WGS sequence"/>
</dbReference>
<dbReference type="EMBL" id="JALLAZ020000848">
    <property type="protein sequence ID" value="KAL3786171.1"/>
    <property type="molecule type" value="Genomic_DNA"/>
</dbReference>
<evidence type="ECO:0000256" key="8">
    <source>
        <dbReference type="SAM" id="Phobius"/>
    </source>
</evidence>
<dbReference type="PANTHER" id="PTHR10010:SF46">
    <property type="entry name" value="SODIUM-DEPENDENT PHOSPHATE TRANSPORT PROTEIN 2B"/>
    <property type="match status" value="1"/>
</dbReference>
<feature type="transmembrane region" description="Helical" evidence="8">
    <location>
        <begin position="565"/>
        <end position="589"/>
    </location>
</feature>
<dbReference type="PANTHER" id="PTHR10010">
    <property type="entry name" value="SOLUTE CARRIER FAMILY 34 SODIUM PHOSPHATE , MEMBER 2-RELATED"/>
    <property type="match status" value="1"/>
</dbReference>
<evidence type="ECO:0000256" key="5">
    <source>
        <dbReference type="ARBA" id="ARBA00022989"/>
    </source>
</evidence>
<feature type="transmembrane region" description="Helical" evidence="8">
    <location>
        <begin position="532"/>
        <end position="553"/>
    </location>
</feature>
<accession>A0ABD3PFW8</accession>
<comment type="similarity">
    <text evidence="2">Belongs to the SLC34A transporter family.</text>
</comment>
<evidence type="ECO:0000256" key="3">
    <source>
        <dbReference type="ARBA" id="ARBA00022475"/>
    </source>
</evidence>
<feature type="compositionally biased region" description="Basic and acidic residues" evidence="7">
    <location>
        <begin position="641"/>
        <end position="655"/>
    </location>
</feature>
<evidence type="ECO:0000256" key="4">
    <source>
        <dbReference type="ARBA" id="ARBA00022692"/>
    </source>
</evidence>
<evidence type="ECO:0000256" key="2">
    <source>
        <dbReference type="ARBA" id="ARBA00005808"/>
    </source>
</evidence>
<feature type="transmembrane region" description="Helical" evidence="8">
    <location>
        <begin position="464"/>
        <end position="486"/>
    </location>
</feature>
<keyword evidence="6 8" id="KW-0472">Membrane</keyword>
<dbReference type="AlphaFoldDB" id="A0ABD3PFW8"/>
<keyword evidence="3" id="KW-1003">Cell membrane</keyword>
<dbReference type="InterPro" id="IPR003841">
    <property type="entry name" value="Na/Pi_transpt"/>
</dbReference>
<comment type="subcellular location">
    <subcellularLocation>
        <location evidence="1">Cell membrane</location>
        <topology evidence="1">Multi-pass membrane protein</topology>
    </subcellularLocation>
</comment>
<gene>
    <name evidence="9" type="ORF">ACHAW5_008788</name>
</gene>